<dbReference type="EMBL" id="JAHYIQ010000031">
    <property type="protein sequence ID" value="KAK1120515.1"/>
    <property type="molecule type" value="Genomic_DNA"/>
</dbReference>
<dbReference type="Proteomes" id="UP001177670">
    <property type="component" value="Unassembled WGS sequence"/>
</dbReference>
<sequence length="287" mass="31154">MGKCLLAIEEPQPLGVERSGTESDGAHPIDVIDGPRNHHSRIQIIRGPGEKPGGRAVARNQNTFRISTKGKSGIIPGRAGTKALTAFCALNILFLAVRPSPAAASSNPFLATAHPFHVNRQTEEFPFRSGSSSVRCKFPHANQPRQLGEITALHNRLENGVAATAELEFCLSRDNGRSETSAPPDTPPENRLLSKSIDIFPRIEMLGPPSVPKTEMKSNILPDGRISPTRAALLYQHSRIESKFSIRKSNGERAPFGQGLGDATKNCQLQLGKGKRRTEPKRGEPNI</sequence>
<feature type="region of interest" description="Disordered" evidence="1">
    <location>
        <begin position="174"/>
        <end position="193"/>
    </location>
</feature>
<protein>
    <submittedName>
        <fullName evidence="2">Uncharacterized protein</fullName>
    </submittedName>
</protein>
<comment type="caution">
    <text evidence="2">The sequence shown here is derived from an EMBL/GenBank/DDBJ whole genome shotgun (WGS) entry which is preliminary data.</text>
</comment>
<evidence type="ECO:0000256" key="1">
    <source>
        <dbReference type="SAM" id="MobiDB-lite"/>
    </source>
</evidence>
<reference evidence="2" key="1">
    <citation type="submission" date="2021-10" db="EMBL/GenBank/DDBJ databases">
        <title>Melipona bicolor Genome sequencing and assembly.</title>
        <authorList>
            <person name="Araujo N.S."/>
            <person name="Arias M.C."/>
        </authorList>
    </citation>
    <scope>NUCLEOTIDE SEQUENCE</scope>
    <source>
        <strain evidence="2">USP_2M_L1-L4_2017</strain>
        <tissue evidence="2">Whole body</tissue>
    </source>
</reference>
<feature type="region of interest" description="Disordered" evidence="1">
    <location>
        <begin position="250"/>
        <end position="287"/>
    </location>
</feature>
<accession>A0AA40KHH1</accession>
<name>A0AA40KHH1_9HYME</name>
<evidence type="ECO:0000313" key="3">
    <source>
        <dbReference type="Proteomes" id="UP001177670"/>
    </source>
</evidence>
<dbReference type="AlphaFoldDB" id="A0AA40KHH1"/>
<proteinExistence type="predicted"/>
<feature type="region of interest" description="Disordered" evidence="1">
    <location>
        <begin position="12"/>
        <end position="35"/>
    </location>
</feature>
<organism evidence="2 3">
    <name type="scientific">Melipona bicolor</name>
    <dbReference type="NCBI Taxonomy" id="60889"/>
    <lineage>
        <taxon>Eukaryota</taxon>
        <taxon>Metazoa</taxon>
        <taxon>Ecdysozoa</taxon>
        <taxon>Arthropoda</taxon>
        <taxon>Hexapoda</taxon>
        <taxon>Insecta</taxon>
        <taxon>Pterygota</taxon>
        <taxon>Neoptera</taxon>
        <taxon>Endopterygota</taxon>
        <taxon>Hymenoptera</taxon>
        <taxon>Apocrita</taxon>
        <taxon>Aculeata</taxon>
        <taxon>Apoidea</taxon>
        <taxon>Anthophila</taxon>
        <taxon>Apidae</taxon>
        <taxon>Melipona</taxon>
    </lineage>
</organism>
<evidence type="ECO:0000313" key="2">
    <source>
        <dbReference type="EMBL" id="KAK1120515.1"/>
    </source>
</evidence>
<gene>
    <name evidence="2" type="ORF">K0M31_012494</name>
</gene>
<keyword evidence="3" id="KW-1185">Reference proteome</keyword>